<protein>
    <submittedName>
        <fullName evidence="2">Uncharacterized protein</fullName>
    </submittedName>
</protein>
<evidence type="ECO:0000313" key="3">
    <source>
        <dbReference type="Proteomes" id="UP001280156"/>
    </source>
</evidence>
<comment type="caution">
    <text evidence="2">The sequence shown here is derived from an EMBL/GenBank/DDBJ whole genome shotgun (WGS) entry which is preliminary data.</text>
</comment>
<name>A0ABU4YIZ4_9HYPH</name>
<keyword evidence="3" id="KW-1185">Reference proteome</keyword>
<accession>A0ABU4YIZ4</accession>
<dbReference type="Proteomes" id="UP001280156">
    <property type="component" value="Unassembled WGS sequence"/>
</dbReference>
<reference evidence="2 3" key="1">
    <citation type="submission" date="2023-08" db="EMBL/GenBank/DDBJ databases">
        <title>Implementing the SeqCode for naming new Mesorhizobium species isolated from Vachellia karroo root nodules.</title>
        <authorList>
            <person name="Van Lill M."/>
        </authorList>
    </citation>
    <scope>NUCLEOTIDE SEQUENCE [LARGE SCALE GENOMIC DNA]</scope>
    <source>
        <strain evidence="2 3">VK2B</strain>
    </source>
</reference>
<evidence type="ECO:0000313" key="2">
    <source>
        <dbReference type="EMBL" id="MDX8486934.1"/>
    </source>
</evidence>
<organism evidence="2 3">
    <name type="scientific">Mesorhizobium humile</name>
    <dbReference type="NCBI Taxonomy" id="3072313"/>
    <lineage>
        <taxon>Bacteria</taxon>
        <taxon>Pseudomonadati</taxon>
        <taxon>Pseudomonadota</taxon>
        <taxon>Alphaproteobacteria</taxon>
        <taxon>Hyphomicrobiales</taxon>
        <taxon>Phyllobacteriaceae</taxon>
        <taxon>Mesorhizobium</taxon>
    </lineage>
</organism>
<dbReference type="EMBL" id="JAVIIV010000010">
    <property type="protein sequence ID" value="MDX8486934.1"/>
    <property type="molecule type" value="Genomic_DNA"/>
</dbReference>
<evidence type="ECO:0000256" key="1">
    <source>
        <dbReference type="SAM" id="MobiDB-lite"/>
    </source>
</evidence>
<dbReference type="RefSeq" id="WP_320327864.1">
    <property type="nucleotide sequence ID" value="NZ_JAVIIV010000010.1"/>
</dbReference>
<proteinExistence type="predicted"/>
<sequence>MSRHLRLALPGLLNFRRVSNDVENHGNSAFHHFILNVRSINIAEIALDFNRRMRSSLKKAGKPKEPRAPRIKWERAVGVSEWEGRMAGQSEPATEITPGALQ</sequence>
<feature type="region of interest" description="Disordered" evidence="1">
    <location>
        <begin position="83"/>
        <end position="102"/>
    </location>
</feature>
<gene>
    <name evidence="2" type="ORF">RFM52_17140</name>
</gene>